<accession>A0A0H4QK41</accession>
<dbReference type="PANTHER" id="PTHR13947:SF37">
    <property type="entry name" value="LD18367P"/>
    <property type="match status" value="1"/>
</dbReference>
<feature type="domain" description="N-acetyltransferase" evidence="2">
    <location>
        <begin position="1"/>
        <end position="161"/>
    </location>
</feature>
<keyword evidence="4" id="KW-1185">Reference proteome</keyword>
<evidence type="ECO:0000313" key="4">
    <source>
        <dbReference type="Proteomes" id="UP000036106"/>
    </source>
</evidence>
<dbReference type="EMBL" id="CP012034">
    <property type="protein sequence ID" value="AKP67411.1"/>
    <property type="molecule type" value="Genomic_DNA"/>
</dbReference>
<evidence type="ECO:0000259" key="2">
    <source>
        <dbReference type="PROSITE" id="PS51186"/>
    </source>
</evidence>
<evidence type="ECO:0000256" key="1">
    <source>
        <dbReference type="ARBA" id="ARBA00022679"/>
    </source>
</evidence>
<sequence length="161" mass="18756">MEIIPYKTNPKHLAGIIDVINYGQNIEADLKIKMVEEYDLFDIENSYQARGGEFWIALDNDRVVGTIALYPLIGKTAVLKKLFSYPEYRGDPIRIGNKLYDKFMEFAKAHGYTKIILDSPEGRDRAHHFYEKKGFNQITAEQLEVEYHYPDRNSLLYESNI</sequence>
<dbReference type="InterPro" id="IPR016181">
    <property type="entry name" value="Acyl_CoA_acyltransferase"/>
</dbReference>
<organism evidence="3 4">
    <name type="scientific">Companilactobacillus ginsenosidimutans</name>
    <dbReference type="NCBI Taxonomy" id="1007676"/>
    <lineage>
        <taxon>Bacteria</taxon>
        <taxon>Bacillati</taxon>
        <taxon>Bacillota</taxon>
        <taxon>Bacilli</taxon>
        <taxon>Lactobacillales</taxon>
        <taxon>Lactobacillaceae</taxon>
        <taxon>Companilactobacillus</taxon>
    </lineage>
</organism>
<dbReference type="OrthoDB" id="9799681at2"/>
<gene>
    <name evidence="3" type="ORF">ABM34_07595</name>
</gene>
<dbReference type="KEGG" id="lgn:ABM34_07595"/>
<dbReference type="InterPro" id="IPR050769">
    <property type="entry name" value="NAT_camello-type"/>
</dbReference>
<dbReference type="PANTHER" id="PTHR13947">
    <property type="entry name" value="GNAT FAMILY N-ACETYLTRANSFERASE"/>
    <property type="match status" value="1"/>
</dbReference>
<dbReference type="CDD" id="cd04301">
    <property type="entry name" value="NAT_SF"/>
    <property type="match status" value="1"/>
</dbReference>
<dbReference type="AlphaFoldDB" id="A0A0H4QK41"/>
<reference evidence="4" key="1">
    <citation type="submission" date="2015-07" db="EMBL/GenBank/DDBJ databases">
        <title>Lactobacillus ginsenosidimutans/EMML 3141/ whole genome sequencing.</title>
        <authorList>
            <person name="Kim M.K."/>
            <person name="Im W.-T."/>
            <person name="Srinivasan S."/>
            <person name="Lee J.-J."/>
        </authorList>
    </citation>
    <scope>NUCLEOTIDE SEQUENCE [LARGE SCALE GENOMIC DNA]</scope>
    <source>
        <strain evidence="4">EMML 3041</strain>
    </source>
</reference>
<dbReference type="Proteomes" id="UP000036106">
    <property type="component" value="Chromosome"/>
</dbReference>
<dbReference type="Pfam" id="PF00583">
    <property type="entry name" value="Acetyltransf_1"/>
    <property type="match status" value="1"/>
</dbReference>
<dbReference type="RefSeq" id="WP_048704714.1">
    <property type="nucleotide sequence ID" value="NZ_CP012034.1"/>
</dbReference>
<protein>
    <submittedName>
        <fullName evidence="3">GNAT family acetyltransferase</fullName>
    </submittedName>
</protein>
<dbReference type="PROSITE" id="PS51186">
    <property type="entry name" value="GNAT"/>
    <property type="match status" value="1"/>
</dbReference>
<dbReference type="STRING" id="1007676.ABM34_07595"/>
<dbReference type="SUPFAM" id="SSF55729">
    <property type="entry name" value="Acyl-CoA N-acyltransferases (Nat)"/>
    <property type="match status" value="1"/>
</dbReference>
<proteinExistence type="predicted"/>
<dbReference type="PATRIC" id="fig|1007676.4.peg.1526"/>
<evidence type="ECO:0000313" key="3">
    <source>
        <dbReference type="EMBL" id="AKP67411.1"/>
    </source>
</evidence>
<keyword evidence="1 3" id="KW-0808">Transferase</keyword>
<dbReference type="GO" id="GO:0008080">
    <property type="term" value="F:N-acetyltransferase activity"/>
    <property type="evidence" value="ECO:0007669"/>
    <property type="project" value="InterPro"/>
</dbReference>
<dbReference type="InterPro" id="IPR000182">
    <property type="entry name" value="GNAT_dom"/>
</dbReference>
<dbReference type="Gene3D" id="3.40.630.30">
    <property type="match status" value="1"/>
</dbReference>
<name>A0A0H4QK41_9LACO</name>